<sequence>MTSKVNTDTASKKAFSEKKAFFQNYAQNQSAPVKSSSKYALQPTSKRKSLTLTERWAKFNKASEAEESVSISSRPKPRISTSYTKPVVKRESSPETSSLPHTSSPEPNSMVISASSATTPPELSEEAEMPTKICMTRNCFAKLSIYQSFKRCHACRAKERLKSQLKRERAKLRMMQDIVARNFKEEDDDAEMDDVEALALSGERGVKRKAPPKLLNELEGEDLKKAIKIMKTGVARLVTDLATKVPQQTVNSNLTEYQNATDLYDSIRVAMGSANRGSFAFIGHHTIVPVPSINNATRAEYVSKDLRKIVKLPFNYHLPISSATHPQRSNEHVMRFKCNCLNVKKVLGTASQQAIQPEVACGGRIKVTVSDETSHPRFMGQKIEVRVRHDK</sequence>
<name>A0A409VQJ3_9AGAR</name>
<dbReference type="OrthoDB" id="3025610at2759"/>
<proteinExistence type="predicted"/>
<feature type="compositionally biased region" description="Polar residues" evidence="1">
    <location>
        <begin position="26"/>
        <end position="44"/>
    </location>
</feature>
<reference evidence="2 3" key="1">
    <citation type="journal article" date="2018" name="Evol. Lett.">
        <title>Horizontal gene cluster transfer increased hallucinogenic mushroom diversity.</title>
        <authorList>
            <person name="Reynolds H.T."/>
            <person name="Vijayakumar V."/>
            <person name="Gluck-Thaler E."/>
            <person name="Korotkin H.B."/>
            <person name="Matheny P.B."/>
            <person name="Slot J.C."/>
        </authorList>
    </citation>
    <scope>NUCLEOTIDE SEQUENCE [LARGE SCALE GENOMIC DNA]</scope>
    <source>
        <strain evidence="2 3">2629</strain>
    </source>
</reference>
<comment type="caution">
    <text evidence="2">The sequence shown here is derived from an EMBL/GenBank/DDBJ whole genome shotgun (WGS) entry which is preliminary data.</text>
</comment>
<feature type="region of interest" description="Disordered" evidence="1">
    <location>
        <begin position="26"/>
        <end position="48"/>
    </location>
</feature>
<feature type="compositionally biased region" description="Polar residues" evidence="1">
    <location>
        <begin position="94"/>
        <end position="121"/>
    </location>
</feature>
<organism evidence="2 3">
    <name type="scientific">Panaeolus cyanescens</name>
    <dbReference type="NCBI Taxonomy" id="181874"/>
    <lineage>
        <taxon>Eukaryota</taxon>
        <taxon>Fungi</taxon>
        <taxon>Dikarya</taxon>
        <taxon>Basidiomycota</taxon>
        <taxon>Agaricomycotina</taxon>
        <taxon>Agaricomycetes</taxon>
        <taxon>Agaricomycetidae</taxon>
        <taxon>Agaricales</taxon>
        <taxon>Agaricineae</taxon>
        <taxon>Galeropsidaceae</taxon>
        <taxon>Panaeolus</taxon>
    </lineage>
</organism>
<dbReference type="Proteomes" id="UP000284842">
    <property type="component" value="Unassembled WGS sequence"/>
</dbReference>
<gene>
    <name evidence="2" type="ORF">CVT24_005534</name>
</gene>
<dbReference type="EMBL" id="NHTK01006006">
    <property type="protein sequence ID" value="PPQ68513.1"/>
    <property type="molecule type" value="Genomic_DNA"/>
</dbReference>
<feature type="region of interest" description="Disordered" evidence="1">
    <location>
        <begin position="61"/>
        <end position="124"/>
    </location>
</feature>
<evidence type="ECO:0000256" key="1">
    <source>
        <dbReference type="SAM" id="MobiDB-lite"/>
    </source>
</evidence>
<accession>A0A409VQJ3</accession>
<keyword evidence="3" id="KW-1185">Reference proteome</keyword>
<dbReference type="InParanoid" id="A0A409VQJ3"/>
<evidence type="ECO:0000313" key="3">
    <source>
        <dbReference type="Proteomes" id="UP000284842"/>
    </source>
</evidence>
<protein>
    <submittedName>
        <fullName evidence="2">Uncharacterized protein</fullName>
    </submittedName>
</protein>
<evidence type="ECO:0000313" key="2">
    <source>
        <dbReference type="EMBL" id="PPQ68513.1"/>
    </source>
</evidence>
<dbReference type="AlphaFoldDB" id="A0A409VQJ3"/>